<feature type="binding site" evidence="19">
    <location>
        <position position="464"/>
    </location>
    <ligand>
        <name>phosphoenolpyruvate</name>
        <dbReference type="ChEBI" id="CHEBI:58702"/>
    </ligand>
</feature>
<evidence type="ECO:0000256" key="2">
    <source>
        <dbReference type="ARBA" id="ARBA00001946"/>
    </source>
</evidence>
<feature type="active site" description="Proton donor" evidence="18">
    <location>
        <position position="501"/>
    </location>
</feature>
<evidence type="ECO:0000256" key="8">
    <source>
        <dbReference type="ARBA" id="ARBA00022448"/>
    </source>
</evidence>
<dbReference type="NCBIfam" id="TIGR01417">
    <property type="entry name" value="PTS_I_fam"/>
    <property type="match status" value="1"/>
</dbReference>
<keyword evidence="8 17" id="KW-0813">Transport</keyword>
<dbReference type="Gene3D" id="3.50.30.10">
    <property type="entry name" value="Phosphohistidine domain"/>
    <property type="match status" value="1"/>
</dbReference>
<evidence type="ECO:0000256" key="11">
    <source>
        <dbReference type="ARBA" id="ARBA00022679"/>
    </source>
</evidence>
<dbReference type="EC" id="2.7.3.9" evidence="6 17"/>
<proteinExistence type="inferred from homology"/>
<comment type="catalytic activity">
    <reaction evidence="1 17">
        <text>L-histidyl-[protein] + phosphoenolpyruvate = N(pros)-phospho-L-histidyl-[protein] + pyruvate</text>
        <dbReference type="Rhea" id="RHEA:23880"/>
        <dbReference type="Rhea" id="RHEA-COMP:9745"/>
        <dbReference type="Rhea" id="RHEA-COMP:9746"/>
        <dbReference type="ChEBI" id="CHEBI:15361"/>
        <dbReference type="ChEBI" id="CHEBI:29979"/>
        <dbReference type="ChEBI" id="CHEBI:58702"/>
        <dbReference type="ChEBI" id="CHEBI:64837"/>
        <dbReference type="EC" id="2.7.3.9"/>
    </reaction>
</comment>
<evidence type="ECO:0000256" key="6">
    <source>
        <dbReference type="ARBA" id="ARBA00012232"/>
    </source>
</evidence>
<dbReference type="PANTHER" id="PTHR46244">
    <property type="entry name" value="PHOSPHOENOLPYRUVATE-PROTEIN PHOSPHOTRANSFERASE"/>
    <property type="match status" value="1"/>
</dbReference>
<feature type="domain" description="Phosphotransferase system enzyme I N-terminal" evidence="23">
    <location>
        <begin position="8"/>
        <end position="127"/>
    </location>
</feature>
<dbReference type="PROSITE" id="PS00742">
    <property type="entry name" value="PEP_ENZYMES_2"/>
    <property type="match status" value="1"/>
</dbReference>
<dbReference type="PANTHER" id="PTHR46244:SF3">
    <property type="entry name" value="PHOSPHOENOLPYRUVATE-PROTEIN PHOSPHOTRANSFERASE"/>
    <property type="match status" value="1"/>
</dbReference>
<dbReference type="InterPro" id="IPR006318">
    <property type="entry name" value="PTS_EI-like"/>
</dbReference>
<feature type="binding site" evidence="19">
    <location>
        <position position="296"/>
    </location>
    <ligand>
        <name>phosphoenolpyruvate</name>
        <dbReference type="ChEBI" id="CHEBI:58702"/>
    </ligand>
</feature>
<dbReference type="PRINTS" id="PR01736">
    <property type="entry name" value="PHPHTRNFRASE"/>
</dbReference>
<feature type="active site" description="Tele-phosphohistidine intermediate" evidence="18">
    <location>
        <position position="189"/>
    </location>
</feature>
<sequence length="578" mass="61273">MDGQRVPGLPASPGIAVGPAWWYRHGEVRVVHRAGEDPEVERARLRRAREESAAELDALIAAQRDRLAPEELAIFEAQRLMLDDPDLLARVEESIEGGASAEAAWEEGIQAVAAQLRALPDPYFQARAADVVDVGQRVLRRLLGVSEVAELPERPVVVLAEDLTPSDTATLDPDRVLALATVGGGPTSHAAILARRLGIPAVVGAGAALGGVAEGTVLVVDGDTGELIVSPSVEEQAGAEARRQVWLAARAAAGEVAAEPAVTRDGHRVEIAANVGSLEDARAAVRLGAEGVGLLRTEFLYLDRATAPDEEEQLAVYRALLGALGGRPVVVRTLDAGGDKPLPYLPLEPQPNPFLGVRAIRLARRHPELLRVQLRAILRTGYPAVRVMFPMVATVEEIRWLRGLFEEVRQGLEAAGTGLPRDLQIGMMVEIPSAAVLADRFAPWVDFFSIGTNDLAQYALAADRTNPAVAELADAFHPAVLRLIRMVVEAGHAAGRWVGVCGELAGEPLAAPLLVGLGVDELSMAPVAIPAVKAAIRRWTLAEARSLAEQALRLDSASAVRDLVRAATPPVVPGEDGG</sequence>
<dbReference type="InterPro" id="IPR018274">
    <property type="entry name" value="PEP_util_AS"/>
</dbReference>
<dbReference type="Pfam" id="PF05524">
    <property type="entry name" value="PEP-utilisers_N"/>
    <property type="match status" value="1"/>
</dbReference>
<dbReference type="Gene3D" id="3.20.20.60">
    <property type="entry name" value="Phosphoenolpyruvate-binding domains"/>
    <property type="match status" value="1"/>
</dbReference>
<dbReference type="GO" id="GO:0008965">
    <property type="term" value="F:phosphoenolpyruvate-protein phosphotransferase activity"/>
    <property type="evidence" value="ECO:0007669"/>
    <property type="project" value="UniProtKB-EC"/>
</dbReference>
<dbReference type="InterPro" id="IPR024692">
    <property type="entry name" value="PTS_EI"/>
</dbReference>
<comment type="caution">
    <text evidence="24">The sequence shown here is derived from an EMBL/GenBank/DDBJ whole genome shotgun (WGS) entry which is preliminary data.</text>
</comment>
<dbReference type="InterPro" id="IPR008279">
    <property type="entry name" value="PEP-util_enz_mobile_dom"/>
</dbReference>
<evidence type="ECO:0000259" key="22">
    <source>
        <dbReference type="Pfam" id="PF02896"/>
    </source>
</evidence>
<keyword evidence="14 17" id="KW-0418">Kinase</keyword>
<keyword evidence="12 17" id="KW-0598">Phosphotransferase system</keyword>
<evidence type="ECO:0000313" key="24">
    <source>
        <dbReference type="EMBL" id="HEG90834.1"/>
    </source>
</evidence>
<keyword evidence="24" id="KW-0670">Pyruvate</keyword>
<evidence type="ECO:0000256" key="17">
    <source>
        <dbReference type="PIRNR" id="PIRNR000732"/>
    </source>
</evidence>
<evidence type="ECO:0000256" key="9">
    <source>
        <dbReference type="ARBA" id="ARBA00022490"/>
    </source>
</evidence>
<keyword evidence="10 17" id="KW-0762">Sugar transport</keyword>
<dbReference type="InterPro" id="IPR008731">
    <property type="entry name" value="PTS_EIN"/>
</dbReference>
<dbReference type="GO" id="GO:0005737">
    <property type="term" value="C:cytoplasm"/>
    <property type="evidence" value="ECO:0007669"/>
    <property type="project" value="UniProtKB-SubCell"/>
</dbReference>
<evidence type="ECO:0000259" key="23">
    <source>
        <dbReference type="Pfam" id="PF05524"/>
    </source>
</evidence>
<name>A0A831WZW7_9BACT</name>
<evidence type="ECO:0000256" key="12">
    <source>
        <dbReference type="ARBA" id="ARBA00022683"/>
    </source>
</evidence>
<dbReference type="PIRSF" id="PIRSF000732">
    <property type="entry name" value="PTS_enzyme_I"/>
    <property type="match status" value="1"/>
</dbReference>
<evidence type="ECO:0000256" key="19">
    <source>
        <dbReference type="PIRSR" id="PIRSR000732-2"/>
    </source>
</evidence>
<dbReference type="SUPFAM" id="SSF52009">
    <property type="entry name" value="Phosphohistidine domain"/>
    <property type="match status" value="1"/>
</dbReference>
<evidence type="ECO:0000259" key="21">
    <source>
        <dbReference type="Pfam" id="PF00391"/>
    </source>
</evidence>
<evidence type="ECO:0000256" key="20">
    <source>
        <dbReference type="PIRSR" id="PIRSR000732-3"/>
    </source>
</evidence>
<feature type="domain" description="PEP-utilising enzyme mobile" evidence="21">
    <location>
        <begin position="154"/>
        <end position="225"/>
    </location>
</feature>
<feature type="binding site" evidence="19">
    <location>
        <begin position="453"/>
        <end position="454"/>
    </location>
    <ligand>
        <name>phosphoenolpyruvate</name>
        <dbReference type="ChEBI" id="CHEBI:58702"/>
    </ligand>
</feature>
<gene>
    <name evidence="24" type="primary">ptsP</name>
    <name evidence="24" type="ORF">ENP34_05270</name>
</gene>
<dbReference type="InterPro" id="IPR040442">
    <property type="entry name" value="Pyrv_kinase-like_dom_sf"/>
</dbReference>
<keyword evidence="11 17" id="KW-0808">Transferase</keyword>
<dbReference type="Pfam" id="PF00391">
    <property type="entry name" value="PEP-utilizers"/>
    <property type="match status" value="1"/>
</dbReference>
<dbReference type="AlphaFoldDB" id="A0A831WZW7"/>
<comment type="similarity">
    <text evidence="5 17">Belongs to the PEP-utilizing enzyme family.</text>
</comment>
<keyword evidence="13 17" id="KW-0479">Metal-binding</keyword>
<dbReference type="EMBL" id="DSIY01000126">
    <property type="protein sequence ID" value="HEG90834.1"/>
    <property type="molecule type" value="Genomic_DNA"/>
</dbReference>
<keyword evidence="15 17" id="KW-0460">Magnesium</keyword>
<feature type="domain" description="PEP-utilising enzyme C-terminal" evidence="22">
    <location>
        <begin position="253"/>
        <end position="538"/>
    </location>
</feature>
<evidence type="ECO:0000256" key="16">
    <source>
        <dbReference type="ARBA" id="ARBA00033235"/>
    </source>
</evidence>
<evidence type="ECO:0000256" key="1">
    <source>
        <dbReference type="ARBA" id="ARBA00000683"/>
    </source>
</evidence>
<dbReference type="GO" id="GO:0009401">
    <property type="term" value="P:phosphoenolpyruvate-dependent sugar phosphotransferase system"/>
    <property type="evidence" value="ECO:0007669"/>
    <property type="project" value="UniProtKB-KW"/>
</dbReference>
<dbReference type="Gene3D" id="1.10.274.10">
    <property type="entry name" value="PtsI, HPr-binding domain"/>
    <property type="match status" value="1"/>
</dbReference>
<dbReference type="GO" id="GO:0046872">
    <property type="term" value="F:metal ion binding"/>
    <property type="evidence" value="ECO:0007669"/>
    <property type="project" value="UniProtKB-KW"/>
</dbReference>
<evidence type="ECO:0000256" key="15">
    <source>
        <dbReference type="ARBA" id="ARBA00022842"/>
    </source>
</evidence>
<comment type="cofactor">
    <cofactor evidence="2 17 20">
        <name>Mg(2+)</name>
        <dbReference type="ChEBI" id="CHEBI:18420"/>
    </cofactor>
</comment>
<evidence type="ECO:0000256" key="7">
    <source>
        <dbReference type="ARBA" id="ARBA00016544"/>
    </source>
</evidence>
<dbReference type="InterPro" id="IPR036618">
    <property type="entry name" value="PtsI_HPr-bd_sf"/>
</dbReference>
<dbReference type="PROSITE" id="PS00370">
    <property type="entry name" value="PEP_ENZYMES_PHOS_SITE"/>
    <property type="match status" value="1"/>
</dbReference>
<dbReference type="GO" id="GO:0016301">
    <property type="term" value="F:kinase activity"/>
    <property type="evidence" value="ECO:0007669"/>
    <property type="project" value="UniProtKB-KW"/>
</dbReference>
<organism evidence="24">
    <name type="scientific">Thermorudis peleae</name>
    <dbReference type="NCBI Taxonomy" id="1382356"/>
    <lineage>
        <taxon>Bacteria</taxon>
        <taxon>Pseudomonadati</taxon>
        <taxon>Thermomicrobiota</taxon>
        <taxon>Thermomicrobia</taxon>
        <taxon>Thermomicrobia incertae sedis</taxon>
        <taxon>Thermorudis</taxon>
    </lineage>
</organism>
<dbReference type="InterPro" id="IPR050499">
    <property type="entry name" value="PEP-utilizing_PTS_enzyme"/>
</dbReference>
<comment type="subcellular location">
    <subcellularLocation>
        <location evidence="4 17">Cytoplasm</location>
    </subcellularLocation>
</comment>
<evidence type="ECO:0000256" key="4">
    <source>
        <dbReference type="ARBA" id="ARBA00004496"/>
    </source>
</evidence>
<feature type="binding site" evidence="20">
    <location>
        <position position="454"/>
    </location>
    <ligand>
        <name>Mg(2+)</name>
        <dbReference type="ChEBI" id="CHEBI:18420"/>
    </ligand>
</feature>
<comment type="function">
    <text evidence="3 17">General (non sugar-specific) component of the phosphoenolpyruvate-dependent sugar phosphotransferase system (sugar PTS). This major carbohydrate active-transport system catalyzes the phosphorylation of incoming sugar substrates concomitantly with their translocation across the cell membrane. Enzyme I transfers the phosphoryl group from phosphoenolpyruvate (PEP) to the phosphoryl carrier protein (HPr).</text>
</comment>
<evidence type="ECO:0000256" key="3">
    <source>
        <dbReference type="ARBA" id="ARBA00002728"/>
    </source>
</evidence>
<accession>A0A831WZW7</accession>
<dbReference type="Pfam" id="PF02896">
    <property type="entry name" value="PEP-utilizers_C"/>
    <property type="match status" value="1"/>
</dbReference>
<dbReference type="InterPro" id="IPR000121">
    <property type="entry name" value="PEP_util_C"/>
</dbReference>
<dbReference type="SUPFAM" id="SSF47831">
    <property type="entry name" value="Enzyme I of the PEP:sugar phosphotransferase system HPr-binding (sub)domain"/>
    <property type="match status" value="1"/>
</dbReference>
<feature type="binding site" evidence="19">
    <location>
        <position position="332"/>
    </location>
    <ligand>
        <name>phosphoenolpyruvate</name>
        <dbReference type="ChEBI" id="CHEBI:58702"/>
    </ligand>
</feature>
<dbReference type="InterPro" id="IPR023151">
    <property type="entry name" value="PEP_util_CS"/>
</dbReference>
<dbReference type="InterPro" id="IPR036637">
    <property type="entry name" value="Phosphohistidine_dom_sf"/>
</dbReference>
<reference evidence="24" key="1">
    <citation type="journal article" date="2020" name="mSystems">
        <title>Genome- and Community-Level Interaction Insights into Carbon Utilization and Element Cycling Functions of Hydrothermarchaeota in Hydrothermal Sediment.</title>
        <authorList>
            <person name="Zhou Z."/>
            <person name="Liu Y."/>
            <person name="Xu W."/>
            <person name="Pan J."/>
            <person name="Luo Z.H."/>
            <person name="Li M."/>
        </authorList>
    </citation>
    <scope>NUCLEOTIDE SEQUENCE [LARGE SCALE GENOMIC DNA]</scope>
    <source>
        <strain evidence="24">SpSt-210</strain>
    </source>
</reference>
<evidence type="ECO:0000256" key="13">
    <source>
        <dbReference type="ARBA" id="ARBA00022723"/>
    </source>
</evidence>
<protein>
    <recommendedName>
        <fullName evidence="7 17">Phosphoenolpyruvate-protein phosphotransferase</fullName>
        <ecNumber evidence="6 17">2.7.3.9</ecNumber>
    </recommendedName>
    <alternativeName>
        <fullName evidence="16 17">Phosphotransferase system, enzyme I</fullName>
    </alternativeName>
</protein>
<evidence type="ECO:0000256" key="18">
    <source>
        <dbReference type="PIRSR" id="PIRSR000732-1"/>
    </source>
</evidence>
<evidence type="ECO:0000256" key="10">
    <source>
        <dbReference type="ARBA" id="ARBA00022597"/>
    </source>
</evidence>
<keyword evidence="9 17" id="KW-0963">Cytoplasm</keyword>
<evidence type="ECO:0000256" key="14">
    <source>
        <dbReference type="ARBA" id="ARBA00022777"/>
    </source>
</evidence>
<feature type="binding site" evidence="20">
    <location>
        <position position="430"/>
    </location>
    <ligand>
        <name>Mg(2+)</name>
        <dbReference type="ChEBI" id="CHEBI:18420"/>
    </ligand>
</feature>
<evidence type="ECO:0000256" key="5">
    <source>
        <dbReference type="ARBA" id="ARBA00007837"/>
    </source>
</evidence>
<dbReference type="InterPro" id="IPR015813">
    <property type="entry name" value="Pyrv/PenolPyrv_kinase-like_dom"/>
</dbReference>
<dbReference type="SUPFAM" id="SSF51621">
    <property type="entry name" value="Phosphoenolpyruvate/pyruvate domain"/>
    <property type="match status" value="1"/>
</dbReference>